<gene>
    <name evidence="26" type="primary">CCR4</name>
    <name evidence="26" type="ORF">H2201_007589</name>
</gene>
<evidence type="ECO:0000256" key="10">
    <source>
        <dbReference type="ARBA" id="ARBA00022723"/>
    </source>
</evidence>
<comment type="function">
    <text evidence="23">Acts as a catalytic component of the CCR4-NOT core complex, which in the nucleus seems to be a general transcription factor, and in the cytoplasm the major mRNA deadenylase involved in mRNA turnover. Ccr4 has 3'-5' RNase activity with a strong preference for polyadenylated substrates and also low exonuclease activity towards single-stranded DNA.</text>
</comment>
<keyword evidence="16" id="KW-0805">Transcription regulation</keyword>
<name>A0ABQ9NKL5_9PEZI</name>
<evidence type="ECO:0000256" key="15">
    <source>
        <dbReference type="ARBA" id="ARBA00022884"/>
    </source>
</evidence>
<dbReference type="PANTHER" id="PTHR12121:SF100">
    <property type="entry name" value="POLY(A)-SPECIFIC RIBONUCLEASE"/>
    <property type="match status" value="1"/>
</dbReference>
<dbReference type="SUPFAM" id="SSF52058">
    <property type="entry name" value="L domain-like"/>
    <property type="match status" value="1"/>
</dbReference>
<evidence type="ECO:0000256" key="14">
    <source>
        <dbReference type="ARBA" id="ARBA00022842"/>
    </source>
</evidence>
<dbReference type="Proteomes" id="UP001172684">
    <property type="component" value="Unassembled WGS sequence"/>
</dbReference>
<keyword evidence="15" id="KW-0694">RNA-binding</keyword>
<dbReference type="Gene3D" id="3.60.10.10">
    <property type="entry name" value="Endonuclease/exonuclease/phosphatase"/>
    <property type="match status" value="1"/>
</dbReference>
<sequence length="635" mass="71427">MSSGGLSNATPHFTPNHLQNNTPSSVHSGLTKPPNEHWALQLQMAQHAREMTAPHSYARNSPGVSKNVTAGSMGGLIKESDKEERNRAPVSDASENGREKQPWTAVDMSGQNLKILSPPLFSAAFTFTTKLYLNNNKLTYIPPLIGRLRSLVSLDLSLNQLTFLPPEIGMLVNLREFLLFDNHLETLPFELGSLYQLDILGIEGNPLKEDLKSLIVEYGTSELIKYLREQAQVPDPPSERDWIVLDDTPVPPEDKLSVLSYNILCDRYATQAQYGYTSASALAWEHRRDVILEELRARDADILCLQEMDNESFDNFFRPSLAHNDYKGVFWPKSRARTMAEREARLVDGCATFFKTNKYILLDKQLVDFANTAINRPDMKGEHDIFNRVMPRDHIAVVAFLENRMTGVRVIVVNTHIFWDPAYNDVKVVQVAILMERLTKLAEHYAKWPPAQDKDKEIFRFTNGDGEDGSEAEEPIVQKPAPSMEYSSGASIPLLMCGDFNSAPGSGVYDLIAHGSLANSHTDLAKWKYGNFTRDGMTHPFSLKSSYASIGELSFTNYTPGFTGVIDYIWYSTNALQVSGLLGDVDKQYLERVPGFPNYHFPSDHLALLAEFVVKGRKEKKIVEADFGPQRDRRT</sequence>
<keyword evidence="17" id="KW-0804">Transcription</keyword>
<dbReference type="InterPro" id="IPR001611">
    <property type="entry name" value="Leu-rich_rpt"/>
</dbReference>
<keyword evidence="10" id="KW-0479">Metal-binding</keyword>
<keyword evidence="18" id="KW-0539">Nucleus</keyword>
<evidence type="ECO:0000256" key="5">
    <source>
        <dbReference type="ARBA" id="ARBA00010774"/>
    </source>
</evidence>
<dbReference type="EC" id="3.1.13.4" evidence="6"/>
<dbReference type="Pfam" id="PF03372">
    <property type="entry name" value="Exo_endo_phos"/>
    <property type="match status" value="1"/>
</dbReference>
<keyword evidence="12 26" id="KW-0378">Hydrolase</keyword>
<keyword evidence="13" id="KW-0269">Exonuclease</keyword>
<keyword evidence="9" id="KW-0540">Nuclease</keyword>
<comment type="cofactor">
    <cofactor evidence="2">
        <name>Mg(2+)</name>
        <dbReference type="ChEBI" id="CHEBI:18420"/>
    </cofactor>
</comment>
<comment type="similarity">
    <text evidence="5">Belongs to the CCR4/nocturin family.</text>
</comment>
<evidence type="ECO:0000256" key="9">
    <source>
        <dbReference type="ARBA" id="ARBA00022722"/>
    </source>
</evidence>
<evidence type="ECO:0000256" key="16">
    <source>
        <dbReference type="ARBA" id="ARBA00023015"/>
    </source>
</evidence>
<accession>A0ABQ9NKL5</accession>
<dbReference type="InterPro" id="IPR036691">
    <property type="entry name" value="Endo/exonu/phosph_ase_sf"/>
</dbReference>
<feature type="region of interest" description="Disordered" evidence="24">
    <location>
        <begin position="1"/>
        <end position="33"/>
    </location>
</feature>
<protein>
    <recommendedName>
        <fullName evidence="19">CCR4-Not complex 3'-5'-exoribonuclease subunit Ccr4</fullName>
        <ecNumber evidence="6">3.1.13.4</ecNumber>
    </recommendedName>
    <alternativeName>
        <fullName evidence="20">Carbon catabolite repressor protein 4</fullName>
    </alternativeName>
    <alternativeName>
        <fullName evidence="21">Cytoplasmic deadenylase</fullName>
    </alternativeName>
    <alternativeName>
        <fullName evidence="22">Glucose-repressible alcohol dehydrogenase transcriptional effector</fullName>
    </alternativeName>
</protein>
<comment type="subcellular location">
    <subcellularLocation>
        <location evidence="4">Cytoplasm</location>
    </subcellularLocation>
    <subcellularLocation>
        <location evidence="3">Nucleus</location>
    </subcellularLocation>
</comment>
<dbReference type="PANTHER" id="PTHR12121">
    <property type="entry name" value="CARBON CATABOLITE REPRESSOR PROTEIN 4"/>
    <property type="match status" value="1"/>
</dbReference>
<feature type="compositionally biased region" description="Polar residues" evidence="24">
    <location>
        <begin position="58"/>
        <end position="70"/>
    </location>
</feature>
<dbReference type="InterPro" id="IPR050410">
    <property type="entry name" value="CCR4/nocturin_mRNA_transcr"/>
</dbReference>
<organism evidence="26 27">
    <name type="scientific">Coniosporium apollinis</name>
    <dbReference type="NCBI Taxonomy" id="61459"/>
    <lineage>
        <taxon>Eukaryota</taxon>
        <taxon>Fungi</taxon>
        <taxon>Dikarya</taxon>
        <taxon>Ascomycota</taxon>
        <taxon>Pezizomycotina</taxon>
        <taxon>Dothideomycetes</taxon>
        <taxon>Dothideomycetes incertae sedis</taxon>
        <taxon>Coniosporium</taxon>
    </lineage>
</organism>
<dbReference type="GO" id="GO:0004535">
    <property type="term" value="F:poly(A)-specific ribonuclease activity"/>
    <property type="evidence" value="ECO:0007669"/>
    <property type="project" value="UniProtKB-EC"/>
</dbReference>
<keyword evidence="11" id="KW-0677">Repeat</keyword>
<evidence type="ECO:0000256" key="3">
    <source>
        <dbReference type="ARBA" id="ARBA00004123"/>
    </source>
</evidence>
<evidence type="ECO:0000313" key="26">
    <source>
        <dbReference type="EMBL" id="KAJ9658939.1"/>
    </source>
</evidence>
<feature type="domain" description="Endonuclease/exonuclease/phosphatase" evidence="25">
    <location>
        <begin position="259"/>
        <end position="605"/>
    </location>
</feature>
<feature type="region of interest" description="Disordered" evidence="24">
    <location>
        <begin position="45"/>
        <end position="103"/>
    </location>
</feature>
<evidence type="ECO:0000256" key="22">
    <source>
        <dbReference type="ARBA" id="ARBA00033317"/>
    </source>
</evidence>
<evidence type="ECO:0000256" key="23">
    <source>
        <dbReference type="ARBA" id="ARBA00045495"/>
    </source>
</evidence>
<evidence type="ECO:0000256" key="2">
    <source>
        <dbReference type="ARBA" id="ARBA00001946"/>
    </source>
</evidence>
<dbReference type="SUPFAM" id="SSF56219">
    <property type="entry name" value="DNase I-like"/>
    <property type="match status" value="1"/>
</dbReference>
<evidence type="ECO:0000256" key="19">
    <source>
        <dbReference type="ARBA" id="ARBA00023475"/>
    </source>
</evidence>
<evidence type="ECO:0000256" key="13">
    <source>
        <dbReference type="ARBA" id="ARBA00022839"/>
    </source>
</evidence>
<evidence type="ECO:0000256" key="4">
    <source>
        <dbReference type="ARBA" id="ARBA00004496"/>
    </source>
</evidence>
<evidence type="ECO:0000256" key="20">
    <source>
        <dbReference type="ARBA" id="ARBA00030493"/>
    </source>
</evidence>
<keyword evidence="7" id="KW-0963">Cytoplasm</keyword>
<evidence type="ECO:0000256" key="7">
    <source>
        <dbReference type="ARBA" id="ARBA00022490"/>
    </source>
</evidence>
<comment type="catalytic activity">
    <reaction evidence="1">
        <text>Exonucleolytic cleavage of poly(A) to 5'-AMP.</text>
        <dbReference type="EC" id="3.1.13.4"/>
    </reaction>
</comment>
<evidence type="ECO:0000256" key="12">
    <source>
        <dbReference type="ARBA" id="ARBA00022801"/>
    </source>
</evidence>
<dbReference type="InterPro" id="IPR005135">
    <property type="entry name" value="Endo/exonuclease/phosphatase"/>
</dbReference>
<proteinExistence type="inferred from homology"/>
<dbReference type="PROSITE" id="PS51450">
    <property type="entry name" value="LRR"/>
    <property type="match status" value="1"/>
</dbReference>
<dbReference type="SMART" id="SM00369">
    <property type="entry name" value="LRR_TYP"/>
    <property type="match status" value="2"/>
</dbReference>
<comment type="caution">
    <text evidence="26">The sequence shown here is derived from an EMBL/GenBank/DDBJ whole genome shotgun (WGS) entry which is preliminary data.</text>
</comment>
<dbReference type="InterPro" id="IPR003591">
    <property type="entry name" value="Leu-rich_rpt_typical-subtyp"/>
</dbReference>
<evidence type="ECO:0000256" key="6">
    <source>
        <dbReference type="ARBA" id="ARBA00012161"/>
    </source>
</evidence>
<evidence type="ECO:0000256" key="11">
    <source>
        <dbReference type="ARBA" id="ARBA00022737"/>
    </source>
</evidence>
<keyword evidence="14" id="KW-0460">Magnesium</keyword>
<evidence type="ECO:0000313" key="27">
    <source>
        <dbReference type="Proteomes" id="UP001172684"/>
    </source>
</evidence>
<dbReference type="InterPro" id="IPR032675">
    <property type="entry name" value="LRR_dom_sf"/>
</dbReference>
<evidence type="ECO:0000259" key="25">
    <source>
        <dbReference type="Pfam" id="PF03372"/>
    </source>
</evidence>
<dbReference type="EMBL" id="JAPDRL010000081">
    <property type="protein sequence ID" value="KAJ9658939.1"/>
    <property type="molecule type" value="Genomic_DNA"/>
</dbReference>
<feature type="compositionally biased region" description="Polar residues" evidence="24">
    <location>
        <begin position="1"/>
        <end position="28"/>
    </location>
</feature>
<dbReference type="Gene3D" id="3.80.10.10">
    <property type="entry name" value="Ribonuclease Inhibitor"/>
    <property type="match status" value="1"/>
</dbReference>
<evidence type="ECO:0000256" key="17">
    <source>
        <dbReference type="ARBA" id="ARBA00023163"/>
    </source>
</evidence>
<evidence type="ECO:0000256" key="18">
    <source>
        <dbReference type="ARBA" id="ARBA00023242"/>
    </source>
</evidence>
<keyword evidence="27" id="KW-1185">Reference proteome</keyword>
<feature type="compositionally biased region" description="Basic and acidic residues" evidence="24">
    <location>
        <begin position="78"/>
        <end position="87"/>
    </location>
</feature>
<evidence type="ECO:0000256" key="8">
    <source>
        <dbReference type="ARBA" id="ARBA00022614"/>
    </source>
</evidence>
<keyword evidence="8" id="KW-0433">Leucine-rich repeat</keyword>
<evidence type="ECO:0000256" key="21">
    <source>
        <dbReference type="ARBA" id="ARBA00031469"/>
    </source>
</evidence>
<evidence type="ECO:0000256" key="24">
    <source>
        <dbReference type="SAM" id="MobiDB-lite"/>
    </source>
</evidence>
<reference evidence="26" key="1">
    <citation type="submission" date="2022-10" db="EMBL/GenBank/DDBJ databases">
        <title>Culturing micro-colonial fungi from biological soil crusts in the Mojave desert and describing Neophaeococcomyces mojavensis, and introducing the new genera and species Taxawa tesnikishii.</title>
        <authorList>
            <person name="Kurbessoian T."/>
            <person name="Stajich J.E."/>
        </authorList>
    </citation>
    <scope>NUCLEOTIDE SEQUENCE</scope>
    <source>
        <strain evidence="26">TK_1</strain>
    </source>
</reference>
<dbReference type="CDD" id="cd09097">
    <property type="entry name" value="Deadenylase_CCR4"/>
    <property type="match status" value="1"/>
</dbReference>
<evidence type="ECO:0000256" key="1">
    <source>
        <dbReference type="ARBA" id="ARBA00001663"/>
    </source>
</evidence>